<dbReference type="PANTHER" id="PTHR10241:SF25">
    <property type="entry name" value="TOMOSYN, ISOFORM C"/>
    <property type="match status" value="1"/>
</dbReference>
<dbReference type="GO" id="GO:0006887">
    <property type="term" value="P:exocytosis"/>
    <property type="evidence" value="ECO:0007669"/>
    <property type="project" value="TreeGrafter"/>
</dbReference>
<organism evidence="2">
    <name type="scientific">Timema cristinae</name>
    <name type="common">Walking stick</name>
    <dbReference type="NCBI Taxonomy" id="61476"/>
    <lineage>
        <taxon>Eukaryota</taxon>
        <taxon>Metazoa</taxon>
        <taxon>Ecdysozoa</taxon>
        <taxon>Arthropoda</taxon>
        <taxon>Hexapoda</taxon>
        <taxon>Insecta</taxon>
        <taxon>Pterygota</taxon>
        <taxon>Neoptera</taxon>
        <taxon>Polyneoptera</taxon>
        <taxon>Phasmatodea</taxon>
        <taxon>Timematodea</taxon>
        <taxon>Timematoidea</taxon>
        <taxon>Timematidae</taxon>
        <taxon>Timema</taxon>
    </lineage>
</organism>
<dbReference type="AlphaFoldDB" id="A0A7R9CCZ9"/>
<dbReference type="InterPro" id="IPR013577">
    <property type="entry name" value="LLGL2"/>
</dbReference>
<dbReference type="GO" id="GO:0045159">
    <property type="term" value="F:myosin II binding"/>
    <property type="evidence" value="ECO:0007669"/>
    <property type="project" value="TreeGrafter"/>
</dbReference>
<dbReference type="Pfam" id="PF08366">
    <property type="entry name" value="LLGL"/>
    <property type="match status" value="1"/>
</dbReference>
<name>A0A7R9CCZ9_TIMCR</name>
<sequence>MNVMLNWAVVFPAKPNKEGKMETCKPIQKVEWKSSRTGEAYVIFSGGLTYDKAGRTPSITVIHGKTTTVLEMDNNVVDFVTLCESPWNSGETENMFSPWCGFIVKCCRDEPCLDIHSPHFPPSD</sequence>
<reference evidence="2" key="1">
    <citation type="submission" date="2020-11" db="EMBL/GenBank/DDBJ databases">
        <authorList>
            <person name="Tran Van P."/>
        </authorList>
    </citation>
    <scope>NUCLEOTIDE SEQUENCE</scope>
</reference>
<dbReference type="GO" id="GO:0019905">
    <property type="term" value="F:syntaxin binding"/>
    <property type="evidence" value="ECO:0007669"/>
    <property type="project" value="TreeGrafter"/>
</dbReference>
<dbReference type="PANTHER" id="PTHR10241">
    <property type="entry name" value="LETHAL 2 GIANT LARVAE PROTEIN"/>
    <property type="match status" value="1"/>
</dbReference>
<feature type="domain" description="Lethal giant larvae homologue 2" evidence="1">
    <location>
        <begin position="22"/>
        <end position="94"/>
    </location>
</feature>
<accession>A0A7R9CCZ9</accession>
<gene>
    <name evidence="2" type="ORF">TCEB3V08_LOCUS2128</name>
</gene>
<dbReference type="GO" id="GO:0006893">
    <property type="term" value="P:Golgi to plasma membrane transport"/>
    <property type="evidence" value="ECO:0007669"/>
    <property type="project" value="TreeGrafter"/>
</dbReference>
<dbReference type="EMBL" id="OC316899">
    <property type="protein sequence ID" value="CAD7394190.1"/>
    <property type="molecule type" value="Genomic_DNA"/>
</dbReference>
<evidence type="ECO:0000259" key="1">
    <source>
        <dbReference type="Pfam" id="PF08366"/>
    </source>
</evidence>
<proteinExistence type="predicted"/>
<dbReference type="GO" id="GO:0005096">
    <property type="term" value="F:GTPase activator activity"/>
    <property type="evidence" value="ECO:0007669"/>
    <property type="project" value="TreeGrafter"/>
</dbReference>
<evidence type="ECO:0000313" key="2">
    <source>
        <dbReference type="EMBL" id="CAD7394190.1"/>
    </source>
</evidence>
<dbReference type="GO" id="GO:0005886">
    <property type="term" value="C:plasma membrane"/>
    <property type="evidence" value="ECO:0007669"/>
    <property type="project" value="TreeGrafter"/>
</dbReference>
<protein>
    <recommendedName>
        <fullName evidence="1">Lethal giant larvae homologue 2 domain-containing protein</fullName>
    </recommendedName>
</protein>
<dbReference type="GO" id="GO:0031201">
    <property type="term" value="C:SNARE complex"/>
    <property type="evidence" value="ECO:0007669"/>
    <property type="project" value="TreeGrafter"/>
</dbReference>